<keyword evidence="2" id="KW-1185">Reference proteome</keyword>
<organism evidence="1 2">
    <name type="scientific">Russula earlei</name>
    <dbReference type="NCBI Taxonomy" id="71964"/>
    <lineage>
        <taxon>Eukaryota</taxon>
        <taxon>Fungi</taxon>
        <taxon>Dikarya</taxon>
        <taxon>Basidiomycota</taxon>
        <taxon>Agaricomycotina</taxon>
        <taxon>Agaricomycetes</taxon>
        <taxon>Russulales</taxon>
        <taxon>Russulaceae</taxon>
        <taxon>Russula</taxon>
    </lineage>
</organism>
<dbReference type="Proteomes" id="UP001207468">
    <property type="component" value="Unassembled WGS sequence"/>
</dbReference>
<comment type="caution">
    <text evidence="1">The sequence shown here is derived from an EMBL/GenBank/DDBJ whole genome shotgun (WGS) entry which is preliminary data.</text>
</comment>
<dbReference type="EMBL" id="JAGFNK010000021">
    <property type="protein sequence ID" value="KAI9511460.1"/>
    <property type="molecule type" value="Genomic_DNA"/>
</dbReference>
<gene>
    <name evidence="1" type="ORF">F5148DRAFT_1170637</name>
</gene>
<name>A0ACC0UI93_9AGAM</name>
<reference evidence="1" key="1">
    <citation type="submission" date="2021-03" db="EMBL/GenBank/DDBJ databases">
        <title>Evolutionary priming and transition to the ectomycorrhizal habit in an iconic lineage of mushroom-forming fungi: is preadaptation a requirement?</title>
        <authorList>
            <consortium name="DOE Joint Genome Institute"/>
            <person name="Looney B.P."/>
            <person name="Miyauchi S."/>
            <person name="Morin E."/>
            <person name="Drula E."/>
            <person name="Courty P.E."/>
            <person name="Chicoki N."/>
            <person name="Fauchery L."/>
            <person name="Kohler A."/>
            <person name="Kuo A."/>
            <person name="LaButti K."/>
            <person name="Pangilinan J."/>
            <person name="Lipzen A."/>
            <person name="Riley R."/>
            <person name="Andreopoulos W."/>
            <person name="He G."/>
            <person name="Johnson J."/>
            <person name="Barry K.W."/>
            <person name="Grigoriev I.V."/>
            <person name="Nagy L."/>
            <person name="Hibbett D."/>
            <person name="Henrissat B."/>
            <person name="Matheny P.B."/>
            <person name="Labbe J."/>
            <person name="Martin A.F."/>
        </authorList>
    </citation>
    <scope>NUCLEOTIDE SEQUENCE</scope>
    <source>
        <strain evidence="1">BPL698</strain>
    </source>
</reference>
<proteinExistence type="predicted"/>
<accession>A0ACC0UI93</accession>
<protein>
    <submittedName>
        <fullName evidence="1">Uncharacterized protein</fullName>
    </submittedName>
</protein>
<sequence length="150" mass="16257">MPHVLPSPFITFPPFPPTVITPSSSFSFHLAHSSQCYPLAFPTLCPRTATMAQVNCHQCHSPCHPTPCTLLPTSIPCATRLLYHHILPPLALFSHPSDQLSSIVLTPTTHLCTDPDDTCALSSSPHLRAHCPKHVAPTSSLHCLALSDLQ</sequence>
<evidence type="ECO:0000313" key="2">
    <source>
        <dbReference type="Proteomes" id="UP001207468"/>
    </source>
</evidence>
<evidence type="ECO:0000313" key="1">
    <source>
        <dbReference type="EMBL" id="KAI9511460.1"/>
    </source>
</evidence>